<comment type="caution">
    <text evidence="2">The sequence shown here is derived from an EMBL/GenBank/DDBJ whole genome shotgun (WGS) entry which is preliminary data.</text>
</comment>
<feature type="region of interest" description="Disordered" evidence="1">
    <location>
        <begin position="25"/>
        <end position="44"/>
    </location>
</feature>
<dbReference type="RefSeq" id="WP_115774273.1">
    <property type="nucleotide sequence ID" value="NZ_PIOC01000023.1"/>
</dbReference>
<sequence length="98" mass="11213">MEYVVIENFIDLEDKNRLYEAKHPYPREGFTPTKKRFEALSTSDNKKGRPFIKAVESEDPEDEFPKHTGGGYYELSNGERVQGKDAAIEAENELKSGE</sequence>
<accession>A0A3D8PLR9</accession>
<dbReference type="EMBL" id="PIOC01000023">
    <property type="protein sequence ID" value="RDW17043.1"/>
    <property type="molecule type" value="Genomic_DNA"/>
</dbReference>
<evidence type="ECO:0000256" key="1">
    <source>
        <dbReference type="SAM" id="MobiDB-lite"/>
    </source>
</evidence>
<evidence type="ECO:0000313" key="3">
    <source>
        <dbReference type="Proteomes" id="UP000257143"/>
    </source>
</evidence>
<evidence type="ECO:0000313" key="2">
    <source>
        <dbReference type="EMBL" id="RDW17043.1"/>
    </source>
</evidence>
<name>A0A3D8PLR9_9BACI</name>
<feature type="compositionally biased region" description="Basic and acidic residues" evidence="1">
    <location>
        <begin position="81"/>
        <end position="98"/>
    </location>
</feature>
<keyword evidence="3" id="KW-1185">Reference proteome</keyword>
<dbReference type="OrthoDB" id="2300838at2"/>
<protein>
    <submittedName>
        <fullName evidence="2">Uncharacterized protein</fullName>
    </submittedName>
</protein>
<feature type="region of interest" description="Disordered" evidence="1">
    <location>
        <begin position="58"/>
        <end position="98"/>
    </location>
</feature>
<dbReference type="Proteomes" id="UP000257143">
    <property type="component" value="Unassembled WGS sequence"/>
</dbReference>
<proteinExistence type="predicted"/>
<organism evidence="2 3">
    <name type="scientific">Oceanobacillus arenosus</name>
    <dbReference type="NCBI Taxonomy" id="1229153"/>
    <lineage>
        <taxon>Bacteria</taxon>
        <taxon>Bacillati</taxon>
        <taxon>Bacillota</taxon>
        <taxon>Bacilli</taxon>
        <taxon>Bacillales</taxon>
        <taxon>Bacillaceae</taxon>
        <taxon>Oceanobacillus</taxon>
    </lineage>
</organism>
<reference evidence="3" key="1">
    <citation type="submission" date="2017-11" db="EMBL/GenBank/DDBJ databases">
        <authorList>
            <person name="Zhu W."/>
        </authorList>
    </citation>
    <scope>NUCLEOTIDE SEQUENCE [LARGE SCALE GENOMIC DNA]</scope>
    <source>
        <strain evidence="3">CAU 1183</strain>
    </source>
</reference>
<dbReference type="AlphaFoldDB" id="A0A3D8PLR9"/>
<gene>
    <name evidence="2" type="ORF">CWR48_15695</name>
</gene>